<sequence length="99" mass="10815">MLAHIVIALLIQAAVALPLRNWWAGAAAACAWAIAREVTQAEYRWIERFGAGVRANMPWHGGFDPRVWSADALADWLVPSLVVIAVALLARRRVSSAGR</sequence>
<feature type="transmembrane region" description="Helical" evidence="1">
    <location>
        <begin position="73"/>
        <end position="90"/>
    </location>
</feature>
<dbReference type="KEGG" id="ssin:G7078_05980"/>
<keyword evidence="1" id="KW-0472">Membrane</keyword>
<keyword evidence="1" id="KW-0812">Transmembrane</keyword>
<keyword evidence="1" id="KW-1133">Transmembrane helix</keyword>
<name>A0A6G7ZN69_9SPHN</name>
<protein>
    <submittedName>
        <fullName evidence="2">Uncharacterized protein</fullName>
    </submittedName>
</protein>
<accession>A0A6G7ZN69</accession>
<gene>
    <name evidence="2" type="ORF">G7078_05980</name>
</gene>
<evidence type="ECO:0000313" key="3">
    <source>
        <dbReference type="Proteomes" id="UP000502502"/>
    </source>
</evidence>
<dbReference type="Proteomes" id="UP000502502">
    <property type="component" value="Chromosome"/>
</dbReference>
<dbReference type="AlphaFoldDB" id="A0A6G7ZN69"/>
<reference evidence="2 3" key="1">
    <citation type="submission" date="2020-03" db="EMBL/GenBank/DDBJ databases">
        <title>Sphingomonas sp. nov., isolated from fish.</title>
        <authorList>
            <person name="Hyun D.-W."/>
            <person name="Bae J.-W."/>
        </authorList>
    </citation>
    <scope>NUCLEOTIDE SEQUENCE [LARGE SCALE GENOMIC DNA]</scope>
    <source>
        <strain evidence="2 3">HDW15C</strain>
    </source>
</reference>
<proteinExistence type="predicted"/>
<dbReference type="EMBL" id="CP049871">
    <property type="protein sequence ID" value="QIL02383.1"/>
    <property type="molecule type" value="Genomic_DNA"/>
</dbReference>
<evidence type="ECO:0000256" key="1">
    <source>
        <dbReference type="SAM" id="Phobius"/>
    </source>
</evidence>
<keyword evidence="3" id="KW-1185">Reference proteome</keyword>
<dbReference type="RefSeq" id="WP_166094012.1">
    <property type="nucleotide sequence ID" value="NZ_CP049871.1"/>
</dbReference>
<evidence type="ECO:0000313" key="2">
    <source>
        <dbReference type="EMBL" id="QIL02383.1"/>
    </source>
</evidence>
<organism evidence="2 3">
    <name type="scientific">Sphingomonas sinipercae</name>
    <dbReference type="NCBI Taxonomy" id="2714944"/>
    <lineage>
        <taxon>Bacteria</taxon>
        <taxon>Pseudomonadati</taxon>
        <taxon>Pseudomonadota</taxon>
        <taxon>Alphaproteobacteria</taxon>
        <taxon>Sphingomonadales</taxon>
        <taxon>Sphingomonadaceae</taxon>
        <taxon>Sphingomonas</taxon>
    </lineage>
</organism>